<comment type="caution">
    <text evidence="1">The sequence shown here is derived from an EMBL/GenBank/DDBJ whole genome shotgun (WGS) entry which is preliminary data.</text>
</comment>
<organism evidence="1 2">
    <name type="scientific">Streptomyces lydicamycinicus</name>
    <dbReference type="NCBI Taxonomy" id="1546107"/>
    <lineage>
        <taxon>Bacteria</taxon>
        <taxon>Bacillati</taxon>
        <taxon>Actinomycetota</taxon>
        <taxon>Actinomycetes</taxon>
        <taxon>Kitasatosporales</taxon>
        <taxon>Streptomycetaceae</taxon>
        <taxon>Streptomyces</taxon>
    </lineage>
</organism>
<proteinExistence type="predicted"/>
<evidence type="ECO:0000313" key="1">
    <source>
        <dbReference type="EMBL" id="GAO11194.1"/>
    </source>
</evidence>
<keyword evidence="2" id="KW-1185">Reference proteome</keyword>
<sequence>MPGDWLLRRRPQGFSAVRYHSLVFPLLLGAGKRLFSARARAKETQKLTLVEHEAYANGLRKNVFDVVR</sequence>
<dbReference type="Proteomes" id="UP000048965">
    <property type="component" value="Unassembled WGS sequence"/>
</dbReference>
<gene>
    <name evidence="1" type="ORF">TPA0598_08_01050</name>
</gene>
<reference evidence="2" key="1">
    <citation type="submission" date="2014-09" db="EMBL/GenBank/DDBJ databases">
        <title>Whole genome shotgun sequence of Streptomyces sp. NBRC 110027.</title>
        <authorList>
            <person name="Komaki H."/>
            <person name="Ichikawa N."/>
            <person name="Katano-Makiyama Y."/>
            <person name="Hosoyama A."/>
            <person name="Hashimoto M."/>
            <person name="Uohara A."/>
            <person name="Kitahashi Y."/>
            <person name="Ohji S."/>
            <person name="Kimura A."/>
            <person name="Yamazoe A."/>
            <person name="Igarashi Y."/>
            <person name="Fujita N."/>
        </authorList>
    </citation>
    <scope>NUCLEOTIDE SEQUENCE [LARGE SCALE GENOMIC DNA]</scope>
    <source>
        <strain evidence="2">NBRC 110027</strain>
    </source>
</reference>
<dbReference type="EMBL" id="BBNO01000008">
    <property type="protein sequence ID" value="GAO11194.1"/>
    <property type="molecule type" value="Genomic_DNA"/>
</dbReference>
<accession>A0A0P4RDC1</accession>
<evidence type="ECO:0000313" key="2">
    <source>
        <dbReference type="Proteomes" id="UP000048965"/>
    </source>
</evidence>
<protein>
    <submittedName>
        <fullName evidence="1">Uncharacterized protein</fullName>
    </submittedName>
</protein>
<name>A0A0P4RDC1_9ACTN</name>
<reference evidence="1 2" key="2">
    <citation type="journal article" date="2015" name="Stand. Genomic Sci.">
        <title>Draft genome sequence of marine-derived Streptomyces sp. TP-A0598, a producer of anti-MRSA antibiotic lydicamycins.</title>
        <authorList>
            <person name="Komaki H."/>
            <person name="Ichikawa N."/>
            <person name="Hosoyama A."/>
            <person name="Fujita N."/>
            <person name="Igarashi Y."/>
        </authorList>
    </citation>
    <scope>NUCLEOTIDE SEQUENCE [LARGE SCALE GENOMIC DNA]</scope>
    <source>
        <strain evidence="1 2">NBRC 110027</strain>
    </source>
</reference>
<dbReference type="AlphaFoldDB" id="A0A0P4RDC1"/>